<sequence length="50" mass="5608">MDPLPFDELHSDSDSEAFSPSNMKGYLPPAKIDRVEFVNTLRILGSNRCP</sequence>
<gene>
    <name evidence="2" type="ORF">K435DRAFT_89903</name>
</gene>
<evidence type="ECO:0000256" key="1">
    <source>
        <dbReference type="SAM" id="MobiDB-lite"/>
    </source>
</evidence>
<evidence type="ECO:0000313" key="2">
    <source>
        <dbReference type="EMBL" id="THU77522.1"/>
    </source>
</evidence>
<proteinExistence type="predicted"/>
<dbReference type="Proteomes" id="UP000297245">
    <property type="component" value="Unassembled WGS sequence"/>
</dbReference>
<evidence type="ECO:0000313" key="3">
    <source>
        <dbReference type="Proteomes" id="UP000297245"/>
    </source>
</evidence>
<organism evidence="2 3">
    <name type="scientific">Dendrothele bispora (strain CBS 962.96)</name>
    <dbReference type="NCBI Taxonomy" id="1314807"/>
    <lineage>
        <taxon>Eukaryota</taxon>
        <taxon>Fungi</taxon>
        <taxon>Dikarya</taxon>
        <taxon>Basidiomycota</taxon>
        <taxon>Agaricomycotina</taxon>
        <taxon>Agaricomycetes</taxon>
        <taxon>Agaricomycetidae</taxon>
        <taxon>Agaricales</taxon>
        <taxon>Agaricales incertae sedis</taxon>
        <taxon>Dendrothele</taxon>
    </lineage>
</organism>
<accession>A0A4S8KPD8</accession>
<name>A0A4S8KPD8_DENBC</name>
<feature type="region of interest" description="Disordered" evidence="1">
    <location>
        <begin position="1"/>
        <end position="27"/>
    </location>
</feature>
<reference evidence="2 3" key="1">
    <citation type="journal article" date="2019" name="Nat. Ecol. Evol.">
        <title>Megaphylogeny resolves global patterns of mushroom evolution.</title>
        <authorList>
            <person name="Varga T."/>
            <person name="Krizsan K."/>
            <person name="Foldi C."/>
            <person name="Dima B."/>
            <person name="Sanchez-Garcia M."/>
            <person name="Sanchez-Ramirez S."/>
            <person name="Szollosi G.J."/>
            <person name="Szarkandi J.G."/>
            <person name="Papp V."/>
            <person name="Albert L."/>
            <person name="Andreopoulos W."/>
            <person name="Angelini C."/>
            <person name="Antonin V."/>
            <person name="Barry K.W."/>
            <person name="Bougher N.L."/>
            <person name="Buchanan P."/>
            <person name="Buyck B."/>
            <person name="Bense V."/>
            <person name="Catcheside P."/>
            <person name="Chovatia M."/>
            <person name="Cooper J."/>
            <person name="Damon W."/>
            <person name="Desjardin D."/>
            <person name="Finy P."/>
            <person name="Geml J."/>
            <person name="Haridas S."/>
            <person name="Hughes K."/>
            <person name="Justo A."/>
            <person name="Karasinski D."/>
            <person name="Kautmanova I."/>
            <person name="Kiss B."/>
            <person name="Kocsube S."/>
            <person name="Kotiranta H."/>
            <person name="LaButti K.M."/>
            <person name="Lechner B.E."/>
            <person name="Liimatainen K."/>
            <person name="Lipzen A."/>
            <person name="Lukacs Z."/>
            <person name="Mihaltcheva S."/>
            <person name="Morgado L.N."/>
            <person name="Niskanen T."/>
            <person name="Noordeloos M.E."/>
            <person name="Ohm R.A."/>
            <person name="Ortiz-Santana B."/>
            <person name="Ovrebo C."/>
            <person name="Racz N."/>
            <person name="Riley R."/>
            <person name="Savchenko A."/>
            <person name="Shiryaev A."/>
            <person name="Soop K."/>
            <person name="Spirin V."/>
            <person name="Szebenyi C."/>
            <person name="Tomsovsky M."/>
            <person name="Tulloss R.E."/>
            <person name="Uehling J."/>
            <person name="Grigoriev I.V."/>
            <person name="Vagvolgyi C."/>
            <person name="Papp T."/>
            <person name="Martin F.M."/>
            <person name="Miettinen O."/>
            <person name="Hibbett D.S."/>
            <person name="Nagy L.G."/>
        </authorList>
    </citation>
    <scope>NUCLEOTIDE SEQUENCE [LARGE SCALE GENOMIC DNA]</scope>
    <source>
        <strain evidence="2 3">CBS 962.96</strain>
    </source>
</reference>
<dbReference type="EMBL" id="ML180414">
    <property type="protein sequence ID" value="THU77522.1"/>
    <property type="molecule type" value="Genomic_DNA"/>
</dbReference>
<keyword evidence="3" id="KW-1185">Reference proteome</keyword>
<protein>
    <submittedName>
        <fullName evidence="2">Uncharacterized protein</fullName>
    </submittedName>
</protein>
<dbReference type="AlphaFoldDB" id="A0A4S8KPD8"/>
<dbReference type="OrthoDB" id="2874010at2759"/>